<reference evidence="4" key="1">
    <citation type="submission" date="2017-02" db="UniProtKB">
        <authorList>
            <consortium name="WormBaseParasite"/>
        </authorList>
    </citation>
    <scope>IDENTIFICATION</scope>
</reference>
<evidence type="ECO:0000313" key="2">
    <source>
        <dbReference type="EMBL" id="VDO89082.1"/>
    </source>
</evidence>
<dbReference type="AlphaFoldDB" id="A0A0N4XAB6"/>
<evidence type="ECO:0000313" key="3">
    <source>
        <dbReference type="Proteomes" id="UP000268014"/>
    </source>
</evidence>
<gene>
    <name evidence="2" type="ORF">HPLM_LOCUS21301</name>
</gene>
<keyword evidence="1" id="KW-1133">Transmembrane helix</keyword>
<dbReference type="OMA" id="SHIKETM"/>
<keyword evidence="1" id="KW-0812">Transmembrane</keyword>
<dbReference type="OrthoDB" id="5873137at2759"/>
<sequence length="184" mass="20410">MAGWTFHMGRDRFDSRRSRRGAVAIVAASVLGGAGYTAMVLVAVLCVLVSFCFLVAFAAAVVCMGFFVDDYLRLFNAIPNLHNRAKLGTQGMNYSLHDTFYNCKNGHQFFDALNGSHIIAASEVKKEFQLLQRGEDLALELLENDVSPSHIKETMKPYLNELRVSLYNVLSASAGPDYAHNLER</sequence>
<feature type="transmembrane region" description="Helical" evidence="1">
    <location>
        <begin position="21"/>
        <end position="42"/>
    </location>
</feature>
<keyword evidence="1" id="KW-0472">Membrane</keyword>
<proteinExistence type="predicted"/>
<name>A0A0N4XAB6_HAEPC</name>
<keyword evidence="3" id="KW-1185">Reference proteome</keyword>
<organism evidence="4">
    <name type="scientific">Haemonchus placei</name>
    <name type="common">Barber's pole worm</name>
    <dbReference type="NCBI Taxonomy" id="6290"/>
    <lineage>
        <taxon>Eukaryota</taxon>
        <taxon>Metazoa</taxon>
        <taxon>Ecdysozoa</taxon>
        <taxon>Nematoda</taxon>
        <taxon>Chromadorea</taxon>
        <taxon>Rhabditida</taxon>
        <taxon>Rhabditina</taxon>
        <taxon>Rhabditomorpha</taxon>
        <taxon>Strongyloidea</taxon>
        <taxon>Trichostrongylidae</taxon>
        <taxon>Haemonchus</taxon>
    </lineage>
</organism>
<feature type="transmembrane region" description="Helical" evidence="1">
    <location>
        <begin position="48"/>
        <end position="68"/>
    </location>
</feature>
<accession>A0A0N4XAB6</accession>
<evidence type="ECO:0000256" key="1">
    <source>
        <dbReference type="SAM" id="Phobius"/>
    </source>
</evidence>
<dbReference type="WBParaSite" id="HPLM_0002131101-mRNA-1">
    <property type="protein sequence ID" value="HPLM_0002131101-mRNA-1"/>
    <property type="gene ID" value="HPLM_0002131101"/>
</dbReference>
<protein>
    <submittedName>
        <fullName evidence="4">DUF3336 domain-containing protein</fullName>
    </submittedName>
</protein>
<dbReference type="Proteomes" id="UP000268014">
    <property type="component" value="Unassembled WGS sequence"/>
</dbReference>
<reference evidence="2 3" key="2">
    <citation type="submission" date="2018-11" db="EMBL/GenBank/DDBJ databases">
        <authorList>
            <consortium name="Pathogen Informatics"/>
        </authorList>
    </citation>
    <scope>NUCLEOTIDE SEQUENCE [LARGE SCALE GENOMIC DNA]</scope>
    <source>
        <strain evidence="2 3">MHpl1</strain>
    </source>
</reference>
<evidence type="ECO:0000313" key="4">
    <source>
        <dbReference type="WBParaSite" id="HPLM_0002131101-mRNA-1"/>
    </source>
</evidence>
<dbReference type="EMBL" id="UZAF01023232">
    <property type="protein sequence ID" value="VDO89082.1"/>
    <property type="molecule type" value="Genomic_DNA"/>
</dbReference>